<reference evidence="3 4" key="1">
    <citation type="submission" date="2009-08" db="EMBL/GenBank/DDBJ databases">
        <title>The Genome Sequence of Spizellomyces punctatus strain DAOM BR117.</title>
        <authorList>
            <consortium name="The Broad Institute Genome Sequencing Platform"/>
            <person name="Russ C."/>
            <person name="Cuomo C."/>
            <person name="Shea T."/>
            <person name="Young S.K."/>
            <person name="Zeng Q."/>
            <person name="Koehrsen M."/>
            <person name="Haas B."/>
            <person name="Borodovsky M."/>
            <person name="Guigo R."/>
            <person name="Alvarado L."/>
            <person name="Berlin A."/>
            <person name="Bochicchio J."/>
            <person name="Borenstein D."/>
            <person name="Chapman S."/>
            <person name="Chen Z."/>
            <person name="Engels R."/>
            <person name="Freedman E."/>
            <person name="Gellesch M."/>
            <person name="Goldberg J."/>
            <person name="Griggs A."/>
            <person name="Gujja S."/>
            <person name="Heiman D."/>
            <person name="Hepburn T."/>
            <person name="Howarth C."/>
            <person name="Jen D."/>
            <person name="Larson L."/>
            <person name="Lewis B."/>
            <person name="Mehta T."/>
            <person name="Park D."/>
            <person name="Pearson M."/>
            <person name="Roberts A."/>
            <person name="Saif S."/>
            <person name="Shenoy N."/>
            <person name="Sisk P."/>
            <person name="Stolte C."/>
            <person name="Sykes S."/>
            <person name="Thomson T."/>
            <person name="Walk T."/>
            <person name="White J."/>
            <person name="Yandava C."/>
            <person name="Burger G."/>
            <person name="Gray M.W."/>
            <person name="Holland P.W.H."/>
            <person name="King N."/>
            <person name="Lang F.B.F."/>
            <person name="Roger A.J."/>
            <person name="Ruiz-Trillo I."/>
            <person name="Lander E."/>
            <person name="Nusbaum C."/>
        </authorList>
    </citation>
    <scope>NUCLEOTIDE SEQUENCE [LARGE SCALE GENOMIC DNA]</scope>
    <source>
        <strain evidence="3 4">DAOM BR117</strain>
    </source>
</reference>
<name>A0A0L0HEW8_SPIPD</name>
<dbReference type="InterPro" id="IPR050266">
    <property type="entry name" value="AB_hydrolase_sf"/>
</dbReference>
<dbReference type="InterPro" id="IPR000073">
    <property type="entry name" value="AB_hydrolase_1"/>
</dbReference>
<dbReference type="InterPro" id="IPR029058">
    <property type="entry name" value="AB_hydrolase_fold"/>
</dbReference>
<accession>A0A0L0HEW8</accession>
<feature type="domain" description="AB hydrolase-1" evidence="2">
    <location>
        <begin position="108"/>
        <end position="223"/>
    </location>
</feature>
<proteinExistence type="predicted"/>
<evidence type="ECO:0000313" key="4">
    <source>
        <dbReference type="Proteomes" id="UP000053201"/>
    </source>
</evidence>
<evidence type="ECO:0000259" key="2">
    <source>
        <dbReference type="Pfam" id="PF00561"/>
    </source>
</evidence>
<evidence type="ECO:0000313" key="3">
    <source>
        <dbReference type="EMBL" id="KNC99313.1"/>
    </source>
</evidence>
<dbReference type="Proteomes" id="UP000053201">
    <property type="component" value="Unassembled WGS sequence"/>
</dbReference>
<dbReference type="AlphaFoldDB" id="A0A0L0HEW8"/>
<dbReference type="Pfam" id="PF00561">
    <property type="entry name" value="Abhydrolase_1"/>
    <property type="match status" value="1"/>
</dbReference>
<dbReference type="InParanoid" id="A0A0L0HEW8"/>
<dbReference type="PANTHER" id="PTHR43798">
    <property type="entry name" value="MONOACYLGLYCEROL LIPASE"/>
    <property type="match status" value="1"/>
</dbReference>
<dbReference type="EMBL" id="KQ257458">
    <property type="protein sequence ID" value="KNC99313.1"/>
    <property type="molecule type" value="Genomic_DNA"/>
</dbReference>
<dbReference type="RefSeq" id="XP_016607353.1">
    <property type="nucleotide sequence ID" value="XM_016753770.1"/>
</dbReference>
<dbReference type="VEuPathDB" id="FungiDB:SPPG_05563"/>
<feature type="region of interest" description="Disordered" evidence="1">
    <location>
        <begin position="580"/>
        <end position="612"/>
    </location>
</feature>
<dbReference type="OrthoDB" id="10249433at2759"/>
<sequence length="667" mass="74407">MMCLVSLSDITLVLLYIGITRVFKLSSSFSRLFSSSFTYYHLAMEGTDPSSLIHRSRSPHKSRLSLCKTFHLLYTEYSVPLSDGSGHLPMDRRCLQSVLMDGKGSRGAVLLIPGFASNRHMFHLGGGLGKTGPSFSEFLAKRSFDVFSIDLRGTSESLKLGSTRPASMKEYVEVDIPSAISVVKKVGSYEKVYLIGHSMGGALSCAVAGLNPNDVAGVVHLAGLYHYTIPGLSEIIELYKAFCPSPVKAIILAPTFFRWSGKLTASKEITRPSGRCPPAHDVNHLPPTLDSDPNLIADASPNTSTDLIIPKAPLPPSSKHHLLTYMRQFLTHIKRQPIPLRSALNAVLFLRQFVPSRIENAIMNAVYPSPWVPNSVEDPWGLMDTSVESPSIGVYLSITQMAIHHEYYNNWVMSSSSHRTDVVTEDLQHISQAAEPPVASASTATPSRKRSKSQLRVHFTPPPIPPSPTTIQHPAPPTPHWSTWNELSPYLSKFELLEHLPLFFCYANADGVIRVKDTMAGYQRSGSKWKDVIRYEEDEIAKERRREIYEGIRKNVDQVFETLADGHAHIQSPSKTVRFAPTTTTPTHHTLPRPAKSYSSSNLQTLKTPPPPNHLRHYAIEPGYSYGHVDILGGVHAEIMWEKIAMWLAVTAERDREWRTWRRYSAK</sequence>
<feature type="region of interest" description="Disordered" evidence="1">
    <location>
        <begin position="433"/>
        <end position="476"/>
    </location>
</feature>
<organism evidence="3 4">
    <name type="scientific">Spizellomyces punctatus (strain DAOM BR117)</name>
    <dbReference type="NCBI Taxonomy" id="645134"/>
    <lineage>
        <taxon>Eukaryota</taxon>
        <taxon>Fungi</taxon>
        <taxon>Fungi incertae sedis</taxon>
        <taxon>Chytridiomycota</taxon>
        <taxon>Chytridiomycota incertae sedis</taxon>
        <taxon>Chytridiomycetes</taxon>
        <taxon>Spizellomycetales</taxon>
        <taxon>Spizellomycetaceae</taxon>
        <taxon>Spizellomyces</taxon>
    </lineage>
</organism>
<dbReference type="SUPFAM" id="SSF53474">
    <property type="entry name" value="alpha/beta-Hydrolases"/>
    <property type="match status" value="1"/>
</dbReference>
<keyword evidence="4" id="KW-1185">Reference proteome</keyword>
<dbReference type="GeneID" id="27688927"/>
<evidence type="ECO:0000256" key="1">
    <source>
        <dbReference type="SAM" id="MobiDB-lite"/>
    </source>
</evidence>
<gene>
    <name evidence="3" type="ORF">SPPG_05563</name>
</gene>
<feature type="compositionally biased region" description="Polar residues" evidence="1">
    <location>
        <begin position="597"/>
        <end position="607"/>
    </location>
</feature>
<feature type="compositionally biased region" description="Pro residues" evidence="1">
    <location>
        <begin position="460"/>
        <end position="476"/>
    </location>
</feature>
<dbReference type="Gene3D" id="3.40.50.1820">
    <property type="entry name" value="alpha/beta hydrolase"/>
    <property type="match status" value="1"/>
</dbReference>
<protein>
    <recommendedName>
        <fullName evidence="2">AB hydrolase-1 domain-containing protein</fullName>
    </recommendedName>
</protein>